<reference evidence="10 11" key="1">
    <citation type="journal article" date="2021" name="Nat. Commun.">
        <title>Incipient diploidization of the medicinal plant Perilla within 10,000 years.</title>
        <authorList>
            <person name="Zhang Y."/>
            <person name="Shen Q."/>
            <person name="Leng L."/>
            <person name="Zhang D."/>
            <person name="Chen S."/>
            <person name="Shi Y."/>
            <person name="Ning Z."/>
            <person name="Chen S."/>
        </authorList>
    </citation>
    <scope>NUCLEOTIDE SEQUENCE [LARGE SCALE GENOMIC DNA]</scope>
    <source>
        <strain evidence="11">cv. PC099</strain>
    </source>
</reference>
<evidence type="ECO:0000256" key="2">
    <source>
        <dbReference type="ARBA" id="ARBA00007727"/>
    </source>
</evidence>
<evidence type="ECO:0000256" key="3">
    <source>
        <dbReference type="ARBA" id="ARBA00022692"/>
    </source>
</evidence>
<sequence length="434" mass="50479">MVKKILYNWKSWWRSIHNHNYFVIKLGVSILLVALAFRLLYNRSFEFSPVSDTAFLENSQISAAPLVSADSQEISDQFSPQDSEGKCNLSYGDWIPDQSEPFYTNNSCSFIEEHQNCMKNGRPDKGYLYWRWKPRGCDLARLDPERFLDLMRNKRWGLIGDSISRNHVQSILCQLSVVEKPIHVYHDESYRNRRWVFPSYNFTLSIIWSPFLAEAAIFEDIDGVSSSEIELHLDILDKNWTKHYKSLDYMIFSSGKWFVKAAIYYEDNKILGCHYCPKRNITEVGVNFAYRKVIRNVFNYIIASKHKGMVVYRTSTPDHFENGQWFSGGTCRRKVPAKHGDFELNDLNKILREVELEEFQKASAKASETGVNLKLLDVNPLSLLRPDGHPGPYRFFHPFAKDKNAKVINDCLHWCLPGPIDSWNDLLMEMLVNG</sequence>
<dbReference type="Pfam" id="PF13839">
    <property type="entry name" value="PC-Esterase"/>
    <property type="match status" value="1"/>
</dbReference>
<comment type="similarity">
    <text evidence="2">Belongs to the PC-esterase family. TBL subfamily.</text>
</comment>
<dbReference type="GO" id="GO:0005794">
    <property type="term" value="C:Golgi apparatus"/>
    <property type="evidence" value="ECO:0007669"/>
    <property type="project" value="TreeGrafter"/>
</dbReference>
<comment type="subcellular location">
    <subcellularLocation>
        <location evidence="1">Membrane</location>
        <topology evidence="1">Single-pass membrane protein</topology>
    </subcellularLocation>
</comment>
<dbReference type="Proteomes" id="UP001190926">
    <property type="component" value="Unassembled WGS sequence"/>
</dbReference>
<proteinExistence type="inferred from homology"/>
<gene>
    <name evidence="10" type="ORF">C2S53_018578</name>
</gene>
<accession>A0AAD4ILT0</accession>
<evidence type="ECO:0000256" key="5">
    <source>
        <dbReference type="ARBA" id="ARBA00022989"/>
    </source>
</evidence>
<dbReference type="GO" id="GO:0016020">
    <property type="term" value="C:membrane"/>
    <property type="evidence" value="ECO:0007669"/>
    <property type="project" value="UniProtKB-SubCell"/>
</dbReference>
<evidence type="ECO:0000259" key="8">
    <source>
        <dbReference type="Pfam" id="PF13839"/>
    </source>
</evidence>
<feature type="transmembrane region" description="Helical" evidence="7">
    <location>
        <begin position="21"/>
        <end position="41"/>
    </location>
</feature>
<name>A0AAD4ILT0_PERFH</name>
<evidence type="ECO:0000256" key="6">
    <source>
        <dbReference type="ARBA" id="ARBA00023136"/>
    </source>
</evidence>
<dbReference type="AlphaFoldDB" id="A0AAD4ILT0"/>
<dbReference type="InterPro" id="IPR029962">
    <property type="entry name" value="TBL"/>
</dbReference>
<protein>
    <submittedName>
        <fullName evidence="10">TRICHOME BIREFRINGENCE-LIKE 23</fullName>
    </submittedName>
</protein>
<feature type="domain" description="Trichome birefringence-like C-terminal" evidence="8">
    <location>
        <begin position="139"/>
        <end position="430"/>
    </location>
</feature>
<evidence type="ECO:0000313" key="10">
    <source>
        <dbReference type="EMBL" id="KAH6755055.1"/>
    </source>
</evidence>
<evidence type="ECO:0000313" key="11">
    <source>
        <dbReference type="Proteomes" id="UP001190926"/>
    </source>
</evidence>
<organism evidence="10 11">
    <name type="scientific">Perilla frutescens var. hirtella</name>
    <name type="common">Perilla citriodora</name>
    <name type="synonym">Perilla setoyensis</name>
    <dbReference type="NCBI Taxonomy" id="608512"/>
    <lineage>
        <taxon>Eukaryota</taxon>
        <taxon>Viridiplantae</taxon>
        <taxon>Streptophyta</taxon>
        <taxon>Embryophyta</taxon>
        <taxon>Tracheophyta</taxon>
        <taxon>Spermatophyta</taxon>
        <taxon>Magnoliopsida</taxon>
        <taxon>eudicotyledons</taxon>
        <taxon>Gunneridae</taxon>
        <taxon>Pentapetalae</taxon>
        <taxon>asterids</taxon>
        <taxon>lamiids</taxon>
        <taxon>Lamiales</taxon>
        <taxon>Lamiaceae</taxon>
        <taxon>Nepetoideae</taxon>
        <taxon>Elsholtzieae</taxon>
        <taxon>Perilla</taxon>
    </lineage>
</organism>
<keyword evidence="11" id="KW-1185">Reference proteome</keyword>
<keyword evidence="5 7" id="KW-1133">Transmembrane helix</keyword>
<keyword evidence="4" id="KW-0735">Signal-anchor</keyword>
<dbReference type="GO" id="GO:0016413">
    <property type="term" value="F:O-acetyltransferase activity"/>
    <property type="evidence" value="ECO:0007669"/>
    <property type="project" value="InterPro"/>
</dbReference>
<keyword evidence="3 7" id="KW-0812">Transmembrane</keyword>
<dbReference type="EMBL" id="SDAM02029642">
    <property type="protein sequence ID" value="KAH6755055.1"/>
    <property type="molecule type" value="Genomic_DNA"/>
</dbReference>
<evidence type="ECO:0000256" key="7">
    <source>
        <dbReference type="SAM" id="Phobius"/>
    </source>
</evidence>
<keyword evidence="6 7" id="KW-0472">Membrane</keyword>
<evidence type="ECO:0000256" key="1">
    <source>
        <dbReference type="ARBA" id="ARBA00004167"/>
    </source>
</evidence>
<dbReference type="Pfam" id="PF14416">
    <property type="entry name" value="PMR5N"/>
    <property type="match status" value="1"/>
</dbReference>
<comment type="caution">
    <text evidence="10">The sequence shown here is derived from an EMBL/GenBank/DDBJ whole genome shotgun (WGS) entry which is preliminary data.</text>
</comment>
<evidence type="ECO:0000256" key="4">
    <source>
        <dbReference type="ARBA" id="ARBA00022968"/>
    </source>
</evidence>
<dbReference type="InterPro" id="IPR026057">
    <property type="entry name" value="TBL_C"/>
</dbReference>
<dbReference type="PANTHER" id="PTHR32285:SF219">
    <property type="entry name" value="PROTEIN TRICHOME BIREFRINGENCE-LIKE 24"/>
    <property type="match status" value="1"/>
</dbReference>
<feature type="domain" description="Trichome birefringence-like N-terminal" evidence="9">
    <location>
        <begin position="86"/>
        <end position="138"/>
    </location>
</feature>
<dbReference type="InterPro" id="IPR025846">
    <property type="entry name" value="TBL_N"/>
</dbReference>
<dbReference type="PANTHER" id="PTHR32285">
    <property type="entry name" value="PROTEIN TRICHOME BIREFRINGENCE-LIKE 9-RELATED"/>
    <property type="match status" value="1"/>
</dbReference>
<evidence type="ECO:0000259" key="9">
    <source>
        <dbReference type="Pfam" id="PF14416"/>
    </source>
</evidence>